<evidence type="ECO:0000256" key="2">
    <source>
        <dbReference type="SAM" id="Phobius"/>
    </source>
</evidence>
<sequence>MLRFKRCTNDPVDLQTQYALFSECLIKRGYPKNEIKTVMQEVTAKQRNDKLMVKPKSVLQSPPLVFSTVFSRQTSHIKNNILKQWDKLKDDEEAKLLFDKRPLFAFRRHKNLKDTVTSATLGRTVTSKYGNGFHPEDTTTYKFDHDVNPKGTQTYKYNNAVISEPVEDGHTKKKARQTATNTYDDGLYPQHIITSNSDHVVSSRQTEAYTYDDGLYLDRTITPNSDHMVSSGETTGYTYDDGFHTDGYDNRVYPVSYAGLKYVHAVYAKRTSKYGNSLHPERVDTSNVYHGVYPNEATSSNNGKSLNVKRTSTYNYDHDVYTEGTVTYIIDPAVTGVVHLQDQSRRPTTNKSSALGIHLKRNKRFMSGYGVYPEQTTTSIFDDSVLQEWTTRYNYNHRVYPKGTRTSKYGHGVYPDGTTEHLYDNGVTTEPDISVDPKEKTKTGTQMPCEIINITDTVSPSARGRVHHVEKFSRMFWIWFDDSNYISVFLSKNCTERMPEPFTYVNGRELQEMLQDCRNGTVIQRYDNYVYPGRTITSKYGNVFYPEGTTTYKFDHGVNPKWTTIAKYGKVFHPEDTTTYKFDHGANLGRTTAKYDKGFHSEGTTTYKFDNGVYPERTQTYKYRSRLKMNILRRRQVRQAATNTYDDSLYPERTTTSNSDHVVSSGHTAANTYDDDQTVAYTYDDGLYPERTTTSKSDHVVSSEQTVAYTYDDGLYLERTTTPNSDHVVSSGHTAANTYDDGLYQERTSASNSDHMVSPGQTAAYTYDDGLYPERTTTSNTDHVVSSGQTVAYTYEDGLYPERTTTSKSDHVVSSEQTVAYTYDDGLYLERTTTSNSDHVVSSGQTAANTWRTTTNKYDLGIHLQRNKRFMSGYGVYPEQTTKSIFDDSVLQEWTTRYNYDHNVYPKGTKTSKYGYGVNPDGTTEHLYDNGVTTEPDISEDPGEKTKLGRQMTCDIINITDTVSPSARGRVQHVEKSSCMFWIWFDDSNYISVVLSKNCTHFMPEPFRYVSGRDLQDFLQDCRNGTVIQRLLCIPSVTYNISLVNGVIPYFSGVRIFFADGINNCTELFNKFVESKNSVLSNAHVNTFITNSSNCWQYAFFTNQIIIDVKLNEIRNGSGRIILGYMYMTIDSLYQKSVWFILKHQSCRELLYQYAYWNVKMFDDRAILSIDNINAFSHENNCFDVRFPCPFPLFDMKTALPDYTTSYVKIVIAVEITIVNSVFYLYFCKKRTEHLSSFFCRFWLFLILLPCC</sequence>
<evidence type="ECO:0000313" key="3">
    <source>
        <dbReference type="EMBL" id="CAC5418167.1"/>
    </source>
</evidence>
<keyword evidence="2" id="KW-1133">Transmembrane helix</keyword>
<proteinExistence type="predicted"/>
<dbReference type="EMBL" id="CACVKT020008880">
    <property type="protein sequence ID" value="CAC5418167.1"/>
    <property type="molecule type" value="Genomic_DNA"/>
</dbReference>
<feature type="compositionally biased region" description="Polar residues" evidence="1">
    <location>
        <begin position="653"/>
        <end position="670"/>
    </location>
</feature>
<accession>A0A6J8ED39</accession>
<feature type="transmembrane region" description="Helical" evidence="2">
    <location>
        <begin position="1207"/>
        <end position="1227"/>
    </location>
</feature>
<keyword evidence="2" id="KW-0812">Transmembrane</keyword>
<dbReference type="AlphaFoldDB" id="A0A6J8ED39"/>
<dbReference type="Proteomes" id="UP000507470">
    <property type="component" value="Unassembled WGS sequence"/>
</dbReference>
<evidence type="ECO:0000313" key="4">
    <source>
        <dbReference type="Proteomes" id="UP000507470"/>
    </source>
</evidence>
<organism evidence="3 4">
    <name type="scientific">Mytilus coruscus</name>
    <name type="common">Sea mussel</name>
    <dbReference type="NCBI Taxonomy" id="42192"/>
    <lineage>
        <taxon>Eukaryota</taxon>
        <taxon>Metazoa</taxon>
        <taxon>Spiralia</taxon>
        <taxon>Lophotrochozoa</taxon>
        <taxon>Mollusca</taxon>
        <taxon>Bivalvia</taxon>
        <taxon>Autobranchia</taxon>
        <taxon>Pteriomorphia</taxon>
        <taxon>Mytilida</taxon>
        <taxon>Mytiloidea</taxon>
        <taxon>Mytilidae</taxon>
        <taxon>Mytilinae</taxon>
        <taxon>Mytilus</taxon>
    </lineage>
</organism>
<keyword evidence="4" id="KW-1185">Reference proteome</keyword>
<dbReference type="OrthoDB" id="10519739at2759"/>
<name>A0A6J8ED39_MYTCO</name>
<feature type="region of interest" description="Disordered" evidence="1">
    <location>
        <begin position="648"/>
        <end position="670"/>
    </location>
</feature>
<keyword evidence="2" id="KW-0472">Membrane</keyword>
<evidence type="ECO:0000256" key="1">
    <source>
        <dbReference type="SAM" id="MobiDB-lite"/>
    </source>
</evidence>
<protein>
    <submittedName>
        <fullName evidence="3">Uncharacterized protein</fullName>
    </submittedName>
</protein>
<gene>
    <name evidence="3" type="ORF">MCOR_50622</name>
</gene>
<reference evidence="3 4" key="1">
    <citation type="submission" date="2020-06" db="EMBL/GenBank/DDBJ databases">
        <authorList>
            <person name="Li R."/>
            <person name="Bekaert M."/>
        </authorList>
    </citation>
    <scope>NUCLEOTIDE SEQUENCE [LARGE SCALE GENOMIC DNA]</scope>
    <source>
        <strain evidence="4">wild</strain>
    </source>
</reference>